<dbReference type="GO" id="GO:0001181">
    <property type="term" value="F:RNA polymerase I general transcription initiation factor activity"/>
    <property type="evidence" value="ECO:0007669"/>
    <property type="project" value="TreeGrafter"/>
</dbReference>
<dbReference type="SUPFAM" id="SSF46689">
    <property type="entry name" value="Homeodomain-like"/>
    <property type="match status" value="1"/>
</dbReference>
<dbReference type="GO" id="GO:0042790">
    <property type="term" value="P:nucleolar large rRNA transcription by RNA polymerase I"/>
    <property type="evidence" value="ECO:0007669"/>
    <property type="project" value="InterPro"/>
</dbReference>
<feature type="compositionally biased region" description="Acidic residues" evidence="1">
    <location>
        <begin position="535"/>
        <end position="545"/>
    </location>
</feature>
<dbReference type="PANTHER" id="PTHR28079">
    <property type="entry name" value="RNA POLYMERASE I-SPECIFIC TRANSCRIPTION INITIATION FACTOR RRN5"/>
    <property type="match status" value="1"/>
</dbReference>
<accession>A0A8S9A4R8</accession>
<dbReference type="GO" id="GO:0000182">
    <property type="term" value="F:rDNA binding"/>
    <property type="evidence" value="ECO:0007669"/>
    <property type="project" value="TreeGrafter"/>
</dbReference>
<dbReference type="EMBL" id="NMPR01000003">
    <property type="protein sequence ID" value="KAA8636486.1"/>
    <property type="molecule type" value="Genomic_DNA"/>
</dbReference>
<protein>
    <submittedName>
        <fullName evidence="2">Uncharacterized protein</fullName>
    </submittedName>
</protein>
<evidence type="ECO:0000313" key="3">
    <source>
        <dbReference type="Proteomes" id="UP000433876"/>
    </source>
</evidence>
<dbReference type="Gene3D" id="1.10.10.60">
    <property type="entry name" value="Homeodomain-like"/>
    <property type="match status" value="1"/>
</dbReference>
<reference evidence="2 3" key="1">
    <citation type="submission" date="2017-07" db="EMBL/GenBank/DDBJ databases">
        <title>Genome sequence of the Sordaria macrospora wild type strain R19027.</title>
        <authorList>
            <person name="Nowrousian M."/>
            <person name="Teichert I."/>
            <person name="Kueck U."/>
        </authorList>
    </citation>
    <scope>NUCLEOTIDE SEQUENCE [LARGE SCALE GENOMIC DNA]</scope>
    <source>
        <strain evidence="2 3">R19027</strain>
        <tissue evidence="2">Mycelium</tissue>
    </source>
</reference>
<sequence length="745" mass="84204">MDTEPDHSDHAAGNSSPHRQRPRRSVRSQSRQLDSEPDHHRVKSEPQSDDNNDENDAESHYESAIDDTEFDYAQLDGIPRRRHQVESAGSEYEPPSDEEPDQQKKRARSRSRSKSVTTPRPPKRPSDDLSLLAERPPKRHKTPFNHSYLALLNADIIDAASRFVPNGTGESTQSLASSQIGLTIWTPAEKELFFSAVSRLGPDSASAIAARIRTKSELEVAEYLDVFRQTIKTRQDPKLATPATLLQPVPPAEVPAAVELSQQCCNALEAAADAVATRQEAWEEAEERSKWGENKWLIGKDNVKGLEMEARAHREKQRERRRREEKGKGKDVDKGGHADEEGEAVVKTKEDVDEFGQRKLPALDLFRVRKMLDLSENVFMNSTVDDYNWSNMSDEPPAIRATALEDLHSLVVSLTRRLVAAVLYISESRIKAKRAVHPLTRNLVWRHDVKAAVLSLGLKKNSHQFWAGVARRLRLDVYGDEDYDYTEELERKEEDGIDVDMEMIRDEPEPMSYAQVEEALGLEPDSNRYSHPDSDNEDEPEDDNPQSEAESLASLSSTPSLDDHDNLEHVQNPDEPTQSGEPDPIAPSSPAPSEPHHHQQAVDPAEDSAIKLEARELLRYSALPMAITSRARQVLYARIRTQRAQEAYADALDMRASYKEERRMWELLEREPPEGLKKVLTKGEIPDEPVATGRWTGVDELLGTRGVEVGSWREKVAEGGCSEWEVEWLMRHLEDKDNNERESGK</sequence>
<dbReference type="GO" id="GO:0000500">
    <property type="term" value="C:RNA polymerase I upstream activating factor complex"/>
    <property type="evidence" value="ECO:0007669"/>
    <property type="project" value="InterPro"/>
</dbReference>
<dbReference type="GO" id="GO:0006361">
    <property type="term" value="P:transcription initiation at RNA polymerase I promoter"/>
    <property type="evidence" value="ECO:0007669"/>
    <property type="project" value="TreeGrafter"/>
</dbReference>
<feature type="compositionally biased region" description="Pro residues" evidence="1">
    <location>
        <begin position="584"/>
        <end position="593"/>
    </location>
</feature>
<dbReference type="InterPro" id="IPR009057">
    <property type="entry name" value="Homeodomain-like_sf"/>
</dbReference>
<dbReference type="InterPro" id="IPR001005">
    <property type="entry name" value="SANT/Myb"/>
</dbReference>
<dbReference type="AlphaFoldDB" id="A0A8S9A4R8"/>
<dbReference type="InterPro" id="IPR039601">
    <property type="entry name" value="Rrn5"/>
</dbReference>
<feature type="compositionally biased region" description="Basic and acidic residues" evidence="1">
    <location>
        <begin position="33"/>
        <end position="46"/>
    </location>
</feature>
<evidence type="ECO:0000313" key="2">
    <source>
        <dbReference type="EMBL" id="KAA8636486.1"/>
    </source>
</evidence>
<proteinExistence type="predicted"/>
<dbReference type="OMA" id="PIWQQRY"/>
<feature type="region of interest" description="Disordered" evidence="1">
    <location>
        <begin position="521"/>
        <end position="605"/>
    </location>
</feature>
<evidence type="ECO:0000256" key="1">
    <source>
        <dbReference type="SAM" id="MobiDB-lite"/>
    </source>
</evidence>
<name>A0A8S9A4R8_SORMA</name>
<feature type="compositionally biased region" description="Basic and acidic residues" evidence="1">
    <location>
        <begin position="561"/>
        <end position="572"/>
    </location>
</feature>
<feature type="compositionally biased region" description="Basic and acidic residues" evidence="1">
    <location>
        <begin position="1"/>
        <end position="10"/>
    </location>
</feature>
<dbReference type="Proteomes" id="UP000433876">
    <property type="component" value="Unassembled WGS sequence"/>
</dbReference>
<dbReference type="CDD" id="cd00167">
    <property type="entry name" value="SANT"/>
    <property type="match status" value="1"/>
</dbReference>
<gene>
    <name evidence="2" type="ORF">SMACR_01791</name>
</gene>
<feature type="region of interest" description="Disordered" evidence="1">
    <location>
        <begin position="1"/>
        <end position="143"/>
    </location>
</feature>
<dbReference type="VEuPathDB" id="FungiDB:SMAC_01791"/>
<feature type="compositionally biased region" description="Low complexity" evidence="1">
    <location>
        <begin position="546"/>
        <end position="557"/>
    </location>
</feature>
<dbReference type="FunFam" id="1.10.10.60:FF:000413">
    <property type="entry name" value="Myb-like DNA-binding domain containing protein"/>
    <property type="match status" value="1"/>
</dbReference>
<feature type="region of interest" description="Disordered" evidence="1">
    <location>
        <begin position="307"/>
        <end position="345"/>
    </location>
</feature>
<organism evidence="2 3">
    <name type="scientific">Sordaria macrospora</name>
    <dbReference type="NCBI Taxonomy" id="5147"/>
    <lineage>
        <taxon>Eukaryota</taxon>
        <taxon>Fungi</taxon>
        <taxon>Dikarya</taxon>
        <taxon>Ascomycota</taxon>
        <taxon>Pezizomycotina</taxon>
        <taxon>Sordariomycetes</taxon>
        <taxon>Sordariomycetidae</taxon>
        <taxon>Sordariales</taxon>
        <taxon>Sordariaceae</taxon>
        <taxon>Sordaria</taxon>
    </lineage>
</organism>
<comment type="caution">
    <text evidence="2">The sequence shown here is derived from an EMBL/GenBank/DDBJ whole genome shotgun (WGS) entry which is preliminary data.</text>
</comment>
<feature type="compositionally biased region" description="Basic and acidic residues" evidence="1">
    <location>
        <begin position="525"/>
        <end position="534"/>
    </location>
</feature>
<feature type="compositionally biased region" description="Acidic residues" evidence="1">
    <location>
        <begin position="47"/>
        <end position="56"/>
    </location>
</feature>
<dbReference type="PANTHER" id="PTHR28079:SF1">
    <property type="entry name" value="RNA POLYMERASE I-SPECIFIC TRANSCRIPTION INITIATION FACTOR RRN5"/>
    <property type="match status" value="1"/>
</dbReference>